<dbReference type="EMBL" id="CP051685">
    <property type="protein sequence ID" value="QJE01603.1"/>
    <property type="molecule type" value="Genomic_DNA"/>
</dbReference>
<dbReference type="RefSeq" id="WP_170203642.1">
    <property type="nucleotide sequence ID" value="NZ_CP051685.1"/>
</dbReference>
<keyword evidence="4" id="KW-1185">Reference proteome</keyword>
<accession>A0A7Z2ZTK1</accession>
<keyword evidence="1" id="KW-1133">Transmembrane helix</keyword>
<feature type="transmembrane region" description="Helical" evidence="1">
    <location>
        <begin position="26"/>
        <end position="50"/>
    </location>
</feature>
<proteinExistence type="predicted"/>
<name>A0A7Z2ZTK1_9BURK</name>
<keyword evidence="1" id="KW-0812">Transmembrane</keyword>
<keyword evidence="1" id="KW-0472">Membrane</keyword>
<dbReference type="InterPro" id="IPR012495">
    <property type="entry name" value="TadE-like_dom"/>
</dbReference>
<evidence type="ECO:0000313" key="4">
    <source>
        <dbReference type="Proteomes" id="UP000502415"/>
    </source>
</evidence>
<dbReference type="Pfam" id="PF07811">
    <property type="entry name" value="TadE"/>
    <property type="match status" value="1"/>
</dbReference>
<sequence length="209" mass="22242">MPASDTTTRPQRRPGHRQAGTTAVEFALLAAVFLLFLFAVLELMRLLFVYNTLQEVTRRSAAAAVNVYARDAAQLARIRQDAVLRTSAGALVLAPPITDANVRIDYLALVRDGSGALALQDIPESQLPNCVGQNLQICTANPNAPNCIRFVRARICDTANAGACDAVTSGVLFPMVNVNVRLDRATTIATAESLGYRPGTPPCAAPPPS</sequence>
<feature type="domain" description="TadE-like" evidence="2">
    <location>
        <begin position="20"/>
        <end position="61"/>
    </location>
</feature>
<dbReference type="AlphaFoldDB" id="A0A7Z2ZTK1"/>
<dbReference type="Proteomes" id="UP000502415">
    <property type="component" value="Chromosome"/>
</dbReference>
<evidence type="ECO:0000259" key="2">
    <source>
        <dbReference type="Pfam" id="PF07811"/>
    </source>
</evidence>
<evidence type="ECO:0000256" key="1">
    <source>
        <dbReference type="SAM" id="Phobius"/>
    </source>
</evidence>
<dbReference type="KEGG" id="mfy:HH212_17510"/>
<organism evidence="3 4">
    <name type="scientific">Massilia forsythiae</name>
    <dbReference type="NCBI Taxonomy" id="2728020"/>
    <lineage>
        <taxon>Bacteria</taxon>
        <taxon>Pseudomonadati</taxon>
        <taxon>Pseudomonadota</taxon>
        <taxon>Betaproteobacteria</taxon>
        <taxon>Burkholderiales</taxon>
        <taxon>Oxalobacteraceae</taxon>
        <taxon>Telluria group</taxon>
        <taxon>Massilia</taxon>
    </lineage>
</organism>
<protein>
    <submittedName>
        <fullName evidence="3">Pilus assembly protein</fullName>
    </submittedName>
</protein>
<evidence type="ECO:0000313" key="3">
    <source>
        <dbReference type="EMBL" id="QJE01603.1"/>
    </source>
</evidence>
<gene>
    <name evidence="3" type="ORF">HH212_17510</name>
</gene>
<reference evidence="3 4" key="1">
    <citation type="submission" date="2020-04" db="EMBL/GenBank/DDBJ databases">
        <title>Genome sequencing of novel species.</title>
        <authorList>
            <person name="Heo J."/>
            <person name="Kim S.-J."/>
            <person name="Kim J.-S."/>
            <person name="Hong S.-B."/>
            <person name="Kwon S.-W."/>
        </authorList>
    </citation>
    <scope>NUCLEOTIDE SEQUENCE [LARGE SCALE GENOMIC DNA]</scope>
    <source>
        <strain evidence="3 4">GN2-R2</strain>
    </source>
</reference>